<reference evidence="14 15" key="2">
    <citation type="journal article" date="2016" name="PeerJ">
        <title>Analysis of five complete genome sequences for members of the class Peribacteria in the recently recognized Peregrinibacteria bacterial phylum.</title>
        <authorList>
            <person name="Anantharaman K."/>
            <person name="Brown C.T."/>
            <person name="Burstein D."/>
            <person name="Castelle C.J."/>
            <person name="Probst A.J."/>
            <person name="Thomas B.C."/>
            <person name="Williams K.H."/>
            <person name="Banfield J.F."/>
        </authorList>
    </citation>
    <scope>NUCLEOTIDE SEQUENCE [LARGE SCALE GENOMIC DNA]</scope>
    <source>
        <strain evidence="14">RIFOXYD1_FULL_PER-ii_59_16</strain>
    </source>
</reference>
<keyword evidence="8 12" id="KW-0862">Zinc</keyword>
<evidence type="ECO:0000256" key="10">
    <source>
        <dbReference type="ARBA" id="ARBA00022917"/>
    </source>
</evidence>
<dbReference type="InterPro" id="IPR015803">
    <property type="entry name" value="Cys-tRNA-ligase"/>
</dbReference>
<evidence type="ECO:0000256" key="9">
    <source>
        <dbReference type="ARBA" id="ARBA00022840"/>
    </source>
</evidence>
<dbReference type="Pfam" id="PF23493">
    <property type="entry name" value="CysS_C"/>
    <property type="match status" value="1"/>
</dbReference>
<feature type="binding site" evidence="12">
    <location>
        <position position="35"/>
    </location>
    <ligand>
        <name>Zn(2+)</name>
        <dbReference type="ChEBI" id="CHEBI:29105"/>
    </ligand>
</feature>
<evidence type="ECO:0000256" key="11">
    <source>
        <dbReference type="ARBA" id="ARBA00023146"/>
    </source>
</evidence>
<feature type="domain" description="Cysteinyl-tRNA synthetase class Ia DALR" evidence="13">
    <location>
        <begin position="384"/>
        <end position="443"/>
    </location>
</feature>
<dbReference type="SUPFAM" id="SSF52374">
    <property type="entry name" value="Nucleotidylyl transferase"/>
    <property type="match status" value="1"/>
</dbReference>
<keyword evidence="11 12" id="KW-0030">Aminoacyl-tRNA synthetase</keyword>
<dbReference type="SMART" id="SM00840">
    <property type="entry name" value="DALR_2"/>
    <property type="match status" value="1"/>
</dbReference>
<evidence type="ECO:0000256" key="5">
    <source>
        <dbReference type="ARBA" id="ARBA00022598"/>
    </source>
</evidence>
<comment type="similarity">
    <text evidence="2 12">Belongs to the class-I aminoacyl-tRNA synthetase family.</text>
</comment>
<feature type="binding site" evidence="12">
    <location>
        <position position="301"/>
    </location>
    <ligand>
        <name>ATP</name>
        <dbReference type="ChEBI" id="CHEBI:30616"/>
    </ligand>
</feature>
<keyword evidence="7 12" id="KW-0547">Nucleotide-binding</keyword>
<dbReference type="PANTHER" id="PTHR10890:SF3">
    <property type="entry name" value="CYSTEINE--TRNA LIGASE, CYTOPLASMIC"/>
    <property type="match status" value="1"/>
</dbReference>
<dbReference type="SUPFAM" id="SSF47323">
    <property type="entry name" value="Anticodon-binding domain of a subclass of class I aminoacyl-tRNA synthetases"/>
    <property type="match status" value="1"/>
</dbReference>
<accession>A0A0S1STL3</accession>
<evidence type="ECO:0000256" key="3">
    <source>
        <dbReference type="ARBA" id="ARBA00011245"/>
    </source>
</evidence>
<keyword evidence="10 12" id="KW-0648">Protein biosynthesis</keyword>
<dbReference type="Gene3D" id="1.20.120.1910">
    <property type="entry name" value="Cysteine-tRNA ligase, C-terminal anti-codon recognition domain"/>
    <property type="match status" value="1"/>
</dbReference>
<accession>A0A0S1SRY7</accession>
<evidence type="ECO:0000256" key="6">
    <source>
        <dbReference type="ARBA" id="ARBA00022723"/>
    </source>
</evidence>
<feature type="binding site" evidence="12">
    <location>
        <position position="265"/>
    </location>
    <ligand>
        <name>Zn(2+)</name>
        <dbReference type="ChEBI" id="CHEBI:29105"/>
    </ligand>
</feature>
<dbReference type="InterPro" id="IPR015273">
    <property type="entry name" value="Cys-tRNA-synt_Ia_DALR"/>
</dbReference>
<keyword evidence="5 12" id="KW-0436">Ligase</keyword>
<organism evidence="14 15">
    <name type="scientific">Candidatus Peribacter riflensis</name>
    <dbReference type="NCBI Taxonomy" id="1735162"/>
    <lineage>
        <taxon>Bacteria</taxon>
        <taxon>Candidatus Peregrinibacteriota</taxon>
        <taxon>Candidatus Peribacteria</taxon>
        <taxon>Candidatus Peribacterales</taxon>
        <taxon>Candidatus Peribacteraceae</taxon>
        <taxon>Candidatus Peribacter</taxon>
    </lineage>
</organism>
<dbReference type="Pfam" id="PF09190">
    <property type="entry name" value="DALR_2"/>
    <property type="match status" value="1"/>
</dbReference>
<keyword evidence="6 12" id="KW-0479">Metal-binding</keyword>
<dbReference type="PANTHER" id="PTHR10890">
    <property type="entry name" value="CYSTEINYL-TRNA SYNTHETASE"/>
    <property type="match status" value="1"/>
</dbReference>
<dbReference type="GO" id="GO:0006423">
    <property type="term" value="P:cysteinyl-tRNA aminoacylation"/>
    <property type="evidence" value="ECO:0007669"/>
    <property type="project" value="UniProtKB-UniRule"/>
</dbReference>
<dbReference type="InterPro" id="IPR024909">
    <property type="entry name" value="Cys-tRNA/MSH_ligase"/>
</dbReference>
<accession>A0A0S1SJG3</accession>
<dbReference type="HAMAP" id="MF_00041">
    <property type="entry name" value="Cys_tRNA_synth"/>
    <property type="match status" value="1"/>
</dbReference>
<dbReference type="GO" id="GO:0004817">
    <property type="term" value="F:cysteine-tRNA ligase activity"/>
    <property type="evidence" value="ECO:0007669"/>
    <property type="project" value="UniProtKB-UniRule"/>
</dbReference>
<dbReference type="EC" id="6.1.1.16" evidence="12"/>
<dbReference type="Gene3D" id="3.40.50.620">
    <property type="entry name" value="HUPs"/>
    <property type="match status" value="1"/>
</dbReference>
<evidence type="ECO:0000256" key="7">
    <source>
        <dbReference type="ARBA" id="ARBA00022741"/>
    </source>
</evidence>
<dbReference type="GO" id="GO:0005524">
    <property type="term" value="F:ATP binding"/>
    <property type="evidence" value="ECO:0007669"/>
    <property type="project" value="UniProtKB-UniRule"/>
</dbReference>
<evidence type="ECO:0000313" key="15">
    <source>
        <dbReference type="Proteomes" id="UP000069135"/>
    </source>
</evidence>
<keyword evidence="4 12" id="KW-0963">Cytoplasm</keyword>
<protein>
    <recommendedName>
        <fullName evidence="12">Cysteine--tRNA ligase</fullName>
        <ecNumber evidence="12">6.1.1.16</ecNumber>
    </recommendedName>
    <alternativeName>
        <fullName evidence="12">Cysteinyl-tRNA synthetase</fullName>
        <shortName evidence="12">CysRS</shortName>
    </alternativeName>
</protein>
<dbReference type="InterPro" id="IPR009080">
    <property type="entry name" value="tRNAsynth_Ia_anticodon-bd"/>
</dbReference>
<evidence type="ECO:0000313" key="14">
    <source>
        <dbReference type="EMBL" id="ALM13784.1"/>
    </source>
</evidence>
<dbReference type="InterPro" id="IPR032678">
    <property type="entry name" value="tRNA-synt_1_cat_dom"/>
</dbReference>
<keyword evidence="9 12" id="KW-0067">ATP-binding</keyword>
<evidence type="ECO:0000256" key="12">
    <source>
        <dbReference type="HAMAP-Rule" id="MF_00041"/>
    </source>
</evidence>
<sequence length="493" mass="56321">MPTKEPSRLHLYNTLTKKEETFESITKGKVLMYTCGPTVYGRPHIGNYASFLMADLLRRWLEVSGYAVTHAKNITDVGHLLHDRDQGDDKIEKQARSEKLDPLEIARKYEAQFLEDEKALNILEPFARPRATETVKEMLAMISILLEKGFAYETNDGIYFSVEKFPAYGSLSGNTPENLSAGARIEEREGKHHPADFALWKKCVGENAPHLLRWKYATGERVYTEGDDPSAGFPGWHIECSAMSRKFLADQIDIHTGGEDNIFPHHECEIAQSEASSSRKPFVRTWVHRRRIQMGEEKMSKSLGNVLSLPDVMAQSFSPLDLRYYLLSVHYRTNLKFTEKGLEDAKKARRKILEWMTEAGGKEDKVSNVGKEGEENMIEPWKEKFFAAMNADLNTPSALATVFDLMTWSRNQSEWSNGAVNALEELIGHIRHTFGCFEPEQMDVSAKVLELLTKRKEARKAKDYHLSDQLRDAIHKEGYEVRDNGDEQELKKL</sequence>
<gene>
    <name evidence="12" type="primary">cysS</name>
    <name evidence="14" type="ORF">PeribacterD1_1124</name>
</gene>
<comment type="subcellular location">
    <subcellularLocation>
        <location evidence="1 12">Cytoplasm</location>
    </subcellularLocation>
</comment>
<dbReference type="Pfam" id="PF01406">
    <property type="entry name" value="tRNA-synt_1e"/>
    <property type="match status" value="1"/>
</dbReference>
<comment type="catalytic activity">
    <reaction evidence="12">
        <text>tRNA(Cys) + L-cysteine + ATP = L-cysteinyl-tRNA(Cys) + AMP + diphosphate</text>
        <dbReference type="Rhea" id="RHEA:17773"/>
        <dbReference type="Rhea" id="RHEA-COMP:9661"/>
        <dbReference type="Rhea" id="RHEA-COMP:9679"/>
        <dbReference type="ChEBI" id="CHEBI:30616"/>
        <dbReference type="ChEBI" id="CHEBI:33019"/>
        <dbReference type="ChEBI" id="CHEBI:35235"/>
        <dbReference type="ChEBI" id="CHEBI:78442"/>
        <dbReference type="ChEBI" id="CHEBI:78517"/>
        <dbReference type="ChEBI" id="CHEBI:456215"/>
        <dbReference type="EC" id="6.1.1.16"/>
    </reaction>
</comment>
<dbReference type="GO" id="GO:0008270">
    <property type="term" value="F:zinc ion binding"/>
    <property type="evidence" value="ECO:0007669"/>
    <property type="project" value="UniProtKB-UniRule"/>
</dbReference>
<dbReference type="GO" id="GO:0005829">
    <property type="term" value="C:cytosol"/>
    <property type="evidence" value="ECO:0007669"/>
    <property type="project" value="TreeGrafter"/>
</dbReference>
<evidence type="ECO:0000256" key="8">
    <source>
        <dbReference type="ARBA" id="ARBA00022833"/>
    </source>
</evidence>
<dbReference type="Proteomes" id="UP000069135">
    <property type="component" value="Chromosome"/>
</dbReference>
<feature type="short sequence motif" description="'HIGH' region" evidence="12">
    <location>
        <begin position="37"/>
        <end position="47"/>
    </location>
</feature>
<evidence type="ECO:0000256" key="4">
    <source>
        <dbReference type="ARBA" id="ARBA00022490"/>
    </source>
</evidence>
<dbReference type="NCBIfam" id="TIGR00435">
    <property type="entry name" value="cysS"/>
    <property type="match status" value="1"/>
</dbReference>
<feature type="short sequence motif" description="'KMSKS' region" evidence="12">
    <location>
        <begin position="298"/>
        <end position="302"/>
    </location>
</feature>
<dbReference type="InterPro" id="IPR014729">
    <property type="entry name" value="Rossmann-like_a/b/a_fold"/>
</dbReference>
<proteinExistence type="inferred from homology"/>
<dbReference type="PATRIC" id="fig|1735161.3.peg.1099"/>
<dbReference type="PRINTS" id="PR00983">
    <property type="entry name" value="TRNASYNTHCYS"/>
</dbReference>
<reference evidence="15" key="1">
    <citation type="submission" date="2015-10" db="EMBL/GenBank/DDBJ databases">
        <title>Analysis of five complete genome sequences for members of the class Peribacteria in the recently recognized Peregrinibacteria bacterial phylum.</title>
        <authorList>
            <person name="Anantharaman K."/>
            <person name="Brown C.T."/>
            <person name="Burstein D."/>
            <person name="Castelle C.J."/>
            <person name="Probst A.J."/>
            <person name="Thomas B.C."/>
            <person name="Williams K.H."/>
            <person name="Banfield J.F."/>
        </authorList>
    </citation>
    <scope>NUCLEOTIDE SEQUENCE [LARGE SCALE GENOMIC DNA]</scope>
</reference>
<dbReference type="KEGG" id="prf:PeribacterA2_1124"/>
<evidence type="ECO:0000256" key="2">
    <source>
        <dbReference type="ARBA" id="ARBA00005594"/>
    </source>
</evidence>
<dbReference type="EMBL" id="CP013065">
    <property type="protein sequence ID" value="ALM13784.1"/>
    <property type="molecule type" value="Genomic_DNA"/>
</dbReference>
<dbReference type="InterPro" id="IPR056411">
    <property type="entry name" value="CysS_C"/>
</dbReference>
<dbReference type="AlphaFoldDB" id="A0A0S1SQD5"/>
<evidence type="ECO:0000256" key="1">
    <source>
        <dbReference type="ARBA" id="ARBA00004496"/>
    </source>
</evidence>
<dbReference type="STRING" id="1735162.PeribacterB2_1126"/>
<comment type="subunit">
    <text evidence="3 12">Monomer.</text>
</comment>
<name>A0A0S1SQD5_9BACT</name>
<comment type="cofactor">
    <cofactor evidence="12">
        <name>Zn(2+)</name>
        <dbReference type="ChEBI" id="CHEBI:29105"/>
    </cofactor>
    <text evidence="12">Binds 1 zinc ion per subunit.</text>
</comment>
<evidence type="ECO:0000259" key="13">
    <source>
        <dbReference type="SMART" id="SM00840"/>
    </source>
</evidence>
<feature type="binding site" evidence="12">
    <location>
        <position position="269"/>
    </location>
    <ligand>
        <name>Zn(2+)</name>
        <dbReference type="ChEBI" id="CHEBI:29105"/>
    </ligand>
</feature>
<dbReference type="CDD" id="cd00672">
    <property type="entry name" value="CysRS_core"/>
    <property type="match status" value="1"/>
</dbReference>
<accession>A0A0S1SX25</accession>
<accession>A0A0S1SQD5</accession>
<feature type="binding site" evidence="12">
    <location>
        <position position="240"/>
    </location>
    <ligand>
        <name>Zn(2+)</name>
        <dbReference type="ChEBI" id="CHEBI:29105"/>
    </ligand>
</feature>